<sequence length="639" mass="72599">MSGVEIAGFVLAAIPLMISGLEHYRESAEVLESWWKIKREYQKCMRNLKYHKVAFEENLEELLLPLIVDEDKLQQLLNNPGGSEWQDPKLEELLQQRMPKTYLSYLDTMESMFETIHSLEEALGTDKTHFQSHVSITGAYRVEKLSIMAHVTSNIGYHSQRIRLAFNKDVRKQLFDDFGDQNSRLRDILGSSDRLAGLRRARVSTALSSALWKFWNHGNAVFNLLTEAWSCKCQPFHHANLLLQHRVVPTVNFRVVFWFKTHLKGTPSSAQLPWAWQDTSIRLLEETSIPKVLKIPVPENAKSPVPVVNHVLTPSKTPQQMIVSPRPSAKSTRMSFMDKLRHSKGPSTTIIPKHTTNPTSLLAPNTAPTKAKVAFVNPTPVENEDPQTPKITNLCSTIAGCSSDLPTYGCLRGEARQYIVEPLCCANKEPQKYATLDTFLSKFSPISLSRRQRFQIALILASSHVQLHPTPWLKSKWSKRDVLFLYDPEDPTKIGSDQPYISRSLSKSLQQPSNNTATSADIYSFQDSIRNLGIMLLELCFGTAIEDHKLRQNINTNDEQILQLFNYTAAIQWSRDVVEEAGPEYADAITWCLHHTPESSGVEGNDEKWREDMFMKVVEPLKYCHDQLITIGGRNVGMM</sequence>
<dbReference type="GeneID" id="36594578"/>
<reference evidence="3 4" key="1">
    <citation type="submission" date="2016-04" db="EMBL/GenBank/DDBJ databases">
        <title>A degradative enzymes factory behind the ericoid mycorrhizal symbiosis.</title>
        <authorList>
            <consortium name="DOE Joint Genome Institute"/>
            <person name="Martino E."/>
            <person name="Morin E."/>
            <person name="Grelet G."/>
            <person name="Kuo A."/>
            <person name="Kohler A."/>
            <person name="Daghino S."/>
            <person name="Barry K."/>
            <person name="Choi C."/>
            <person name="Cichocki N."/>
            <person name="Clum A."/>
            <person name="Copeland A."/>
            <person name="Hainaut M."/>
            <person name="Haridas S."/>
            <person name="Labutti K."/>
            <person name="Lindquist E."/>
            <person name="Lipzen A."/>
            <person name="Khouja H.-R."/>
            <person name="Murat C."/>
            <person name="Ohm R."/>
            <person name="Olson A."/>
            <person name="Spatafora J."/>
            <person name="Veneault-Fourrey C."/>
            <person name="Henrissat B."/>
            <person name="Grigoriev I."/>
            <person name="Martin F."/>
            <person name="Perotto S."/>
        </authorList>
    </citation>
    <scope>NUCLEOTIDE SEQUENCE [LARGE SCALE GENOMIC DNA]</scope>
    <source>
        <strain evidence="3 4">E</strain>
    </source>
</reference>
<evidence type="ECO:0000313" key="3">
    <source>
        <dbReference type="EMBL" id="PMD64031.1"/>
    </source>
</evidence>
<gene>
    <name evidence="3" type="ORF">K444DRAFT_660713</name>
</gene>
<dbReference type="STRING" id="1095630.A0A2J6TLX4"/>
<dbReference type="InterPro" id="IPR056002">
    <property type="entry name" value="DUF7580"/>
</dbReference>
<proteinExistence type="predicted"/>
<dbReference type="OrthoDB" id="3565018at2759"/>
<feature type="compositionally biased region" description="Polar residues" evidence="1">
    <location>
        <begin position="345"/>
        <end position="364"/>
    </location>
</feature>
<dbReference type="AlphaFoldDB" id="A0A2J6TLX4"/>
<feature type="domain" description="DUF7580" evidence="2">
    <location>
        <begin position="388"/>
        <end position="622"/>
    </location>
</feature>
<accession>A0A2J6TLX4</accession>
<protein>
    <recommendedName>
        <fullName evidence="2">DUF7580 domain-containing protein</fullName>
    </recommendedName>
</protein>
<dbReference type="Pfam" id="PF24476">
    <property type="entry name" value="DUF7580"/>
    <property type="match status" value="1"/>
</dbReference>
<dbReference type="InParanoid" id="A0A2J6TLX4"/>
<dbReference type="RefSeq" id="XP_024740935.1">
    <property type="nucleotide sequence ID" value="XM_024886501.1"/>
</dbReference>
<name>A0A2J6TLX4_9HELO</name>
<feature type="region of interest" description="Disordered" evidence="1">
    <location>
        <begin position="341"/>
        <end position="364"/>
    </location>
</feature>
<dbReference type="PANTHER" id="PTHR35186">
    <property type="entry name" value="ANK_REP_REGION DOMAIN-CONTAINING PROTEIN"/>
    <property type="match status" value="1"/>
</dbReference>
<evidence type="ECO:0000259" key="2">
    <source>
        <dbReference type="Pfam" id="PF24476"/>
    </source>
</evidence>
<dbReference type="Proteomes" id="UP000235371">
    <property type="component" value="Unassembled WGS sequence"/>
</dbReference>
<dbReference type="EMBL" id="KZ613774">
    <property type="protein sequence ID" value="PMD64031.1"/>
    <property type="molecule type" value="Genomic_DNA"/>
</dbReference>
<dbReference type="PANTHER" id="PTHR35186:SF4">
    <property type="entry name" value="PRION-INHIBITION AND PROPAGATION HELO DOMAIN-CONTAINING PROTEIN"/>
    <property type="match status" value="1"/>
</dbReference>
<keyword evidence="4" id="KW-1185">Reference proteome</keyword>
<evidence type="ECO:0000256" key="1">
    <source>
        <dbReference type="SAM" id="MobiDB-lite"/>
    </source>
</evidence>
<evidence type="ECO:0000313" key="4">
    <source>
        <dbReference type="Proteomes" id="UP000235371"/>
    </source>
</evidence>
<organism evidence="3 4">
    <name type="scientific">Hyaloscypha bicolor E</name>
    <dbReference type="NCBI Taxonomy" id="1095630"/>
    <lineage>
        <taxon>Eukaryota</taxon>
        <taxon>Fungi</taxon>
        <taxon>Dikarya</taxon>
        <taxon>Ascomycota</taxon>
        <taxon>Pezizomycotina</taxon>
        <taxon>Leotiomycetes</taxon>
        <taxon>Helotiales</taxon>
        <taxon>Hyaloscyphaceae</taxon>
        <taxon>Hyaloscypha</taxon>
        <taxon>Hyaloscypha bicolor</taxon>
    </lineage>
</organism>